<gene>
    <name evidence="1" type="ORF">K8344_12035</name>
</gene>
<dbReference type="Pfam" id="PF10117">
    <property type="entry name" value="McrBC"/>
    <property type="match status" value="1"/>
</dbReference>
<dbReference type="AlphaFoldDB" id="A0A9X1R1P9"/>
<protein>
    <submittedName>
        <fullName evidence="1">McrC family protein</fullName>
    </submittedName>
</protein>
<accession>A0A9X1R1P9</accession>
<comment type="caution">
    <text evidence="1">The sequence shown here is derived from an EMBL/GenBank/DDBJ whole genome shotgun (WGS) entry which is preliminary data.</text>
</comment>
<evidence type="ECO:0000313" key="1">
    <source>
        <dbReference type="EMBL" id="MCG2431853.1"/>
    </source>
</evidence>
<name>A0A9X1R1P9_9FLAO</name>
<dbReference type="PANTHER" id="PTHR38733">
    <property type="entry name" value="PROTEIN MCRC"/>
    <property type="match status" value="1"/>
</dbReference>
<sequence length="439" mass="51869">MNTLTKYPLIVSEHFKGKTDLFNDEKSVFAEIVFPKNRGNEICAQVKKSSEEKQAKLETSYFIGIDRFPNTDQSIYVHPKLNKFSDESTEDWVEVDYMKMLFKSLSNPELMNDLDELFIIKWDEDEIELYGQQDLLTPFLVVQFLGVMKDIVRKGLKKSYYRVEKNLKNRVKGKILIGKTIKQNHFKHKYLNNYCSYEEFGINGIENRLLKKTLEFVEPYLYSHAGIIEGDGLTDLFNFINPAFSQVPSNFDFSELRKVKKNPFYKDYTQALDLAEKILRRFSYNISNSSKTEIKSTPPFWIDMSKLFEVYVLGLLRKEFSDSVLFQYKTHWNELDYILNNEKYQLVIDAKYRPLYDKKSYDIQDIRQISGYARLTSVREKLGLKNNDESQRILDCLIIYPTFDENCTNFEGRYLLSDPIQNFKNIYRIGVNLPIQEFH</sequence>
<dbReference type="EMBL" id="JAIRBB010000012">
    <property type="protein sequence ID" value="MCG2431853.1"/>
    <property type="molecule type" value="Genomic_DNA"/>
</dbReference>
<reference evidence="1" key="1">
    <citation type="submission" date="2021-09" db="EMBL/GenBank/DDBJ databases">
        <title>Genome of Aequorivita sp. strain F64183.</title>
        <authorList>
            <person name="Wang Y."/>
        </authorList>
    </citation>
    <scope>NUCLEOTIDE SEQUENCE</scope>
    <source>
        <strain evidence="1">F64183</strain>
    </source>
</reference>
<proteinExistence type="predicted"/>
<dbReference type="PANTHER" id="PTHR38733:SF1">
    <property type="entry name" value="TYPE IV METHYL-DIRECTED RESTRICTION ENZYME ECOKMCRBC"/>
    <property type="match status" value="1"/>
</dbReference>
<dbReference type="RefSeq" id="WP_237608932.1">
    <property type="nucleotide sequence ID" value="NZ_JAIRBB010000012.1"/>
</dbReference>
<evidence type="ECO:0000313" key="2">
    <source>
        <dbReference type="Proteomes" id="UP001139462"/>
    </source>
</evidence>
<dbReference type="InterPro" id="IPR019292">
    <property type="entry name" value="McrC"/>
</dbReference>
<organism evidence="1 2">
    <name type="scientific">Aequorivita xiaoshiensis</name>
    <dbReference type="NCBI Taxonomy" id="2874476"/>
    <lineage>
        <taxon>Bacteria</taxon>
        <taxon>Pseudomonadati</taxon>
        <taxon>Bacteroidota</taxon>
        <taxon>Flavobacteriia</taxon>
        <taxon>Flavobacteriales</taxon>
        <taxon>Flavobacteriaceae</taxon>
        <taxon>Aequorivita</taxon>
    </lineage>
</organism>
<dbReference type="Proteomes" id="UP001139462">
    <property type="component" value="Unassembled WGS sequence"/>
</dbReference>
<keyword evidence="2" id="KW-1185">Reference proteome</keyword>